<feature type="compositionally biased region" description="Basic and acidic residues" evidence="4">
    <location>
        <begin position="474"/>
        <end position="485"/>
    </location>
</feature>
<dbReference type="InterPro" id="IPR013783">
    <property type="entry name" value="Ig-like_fold"/>
</dbReference>
<dbReference type="OrthoDB" id="3236218at2"/>
<keyword evidence="7" id="KW-1185">Reference proteome</keyword>
<evidence type="ECO:0000256" key="1">
    <source>
        <dbReference type="ARBA" id="ARBA00008061"/>
    </source>
</evidence>
<reference evidence="6 7" key="1">
    <citation type="submission" date="2019-03" db="EMBL/GenBank/DDBJ databases">
        <title>Genomic Encyclopedia of Type Strains, Phase III (KMG-III): the genomes of soil and plant-associated and newly described type strains.</title>
        <authorList>
            <person name="Whitman W."/>
        </authorList>
    </citation>
    <scope>NUCLEOTIDE SEQUENCE [LARGE SCALE GENOMIC DNA]</scope>
    <source>
        <strain evidence="6 7">LMG 29544</strain>
    </source>
</reference>
<dbReference type="InterPro" id="IPR013780">
    <property type="entry name" value="Glyco_hydro_b"/>
</dbReference>
<evidence type="ECO:0000259" key="5">
    <source>
        <dbReference type="SMART" id="SM00642"/>
    </source>
</evidence>
<evidence type="ECO:0000256" key="4">
    <source>
        <dbReference type="SAM" id="MobiDB-lite"/>
    </source>
</evidence>
<dbReference type="CDD" id="cd11326">
    <property type="entry name" value="AmyAc_Glg_debranch"/>
    <property type="match status" value="1"/>
</dbReference>
<feature type="region of interest" description="Disordered" evidence="4">
    <location>
        <begin position="474"/>
        <end position="521"/>
    </location>
</feature>
<proteinExistence type="inferred from homology"/>
<dbReference type="InterPro" id="IPR044505">
    <property type="entry name" value="GlgX_Isoamylase_N_E_set"/>
</dbReference>
<evidence type="ECO:0000256" key="2">
    <source>
        <dbReference type="ARBA" id="ARBA00022801"/>
    </source>
</evidence>
<keyword evidence="2" id="KW-0378">Hydrolase</keyword>
<dbReference type="InterPro" id="IPR004193">
    <property type="entry name" value="Glyco_hydro_13_N"/>
</dbReference>
<dbReference type="AlphaFoldDB" id="A0A4V3HFL7"/>
<protein>
    <submittedName>
        <fullName evidence="6">Glycogen operon protein</fullName>
    </submittedName>
</protein>
<dbReference type="SUPFAM" id="SSF51011">
    <property type="entry name" value="Glycosyl hydrolase domain"/>
    <property type="match status" value="1"/>
</dbReference>
<evidence type="ECO:0000313" key="6">
    <source>
        <dbReference type="EMBL" id="TDY53879.1"/>
    </source>
</evidence>
<dbReference type="SUPFAM" id="SSF81296">
    <property type="entry name" value="E set domains"/>
    <property type="match status" value="1"/>
</dbReference>
<dbReference type="InterPro" id="IPR017853">
    <property type="entry name" value="GH"/>
</dbReference>
<name>A0A4V3HFL7_9BURK</name>
<dbReference type="Gene3D" id="2.60.40.10">
    <property type="entry name" value="Immunoglobulins"/>
    <property type="match status" value="1"/>
</dbReference>
<dbReference type="CDD" id="cd02856">
    <property type="entry name" value="E_set_GDE_Isoamylase_N"/>
    <property type="match status" value="1"/>
</dbReference>
<keyword evidence="3" id="KW-0326">Glycosidase</keyword>
<dbReference type="GO" id="GO:0004135">
    <property type="term" value="F:amylo-alpha-1,6-glucosidase activity"/>
    <property type="evidence" value="ECO:0007669"/>
    <property type="project" value="InterPro"/>
</dbReference>
<dbReference type="InterPro" id="IPR006047">
    <property type="entry name" value="GH13_cat_dom"/>
</dbReference>
<dbReference type="Pfam" id="PF02922">
    <property type="entry name" value="CBM_48"/>
    <property type="match status" value="1"/>
</dbReference>
<dbReference type="GO" id="GO:0005980">
    <property type="term" value="P:glycogen catabolic process"/>
    <property type="evidence" value="ECO:0007669"/>
    <property type="project" value="InterPro"/>
</dbReference>
<feature type="domain" description="Glycosyl hydrolase family 13 catalytic" evidence="5">
    <location>
        <begin position="165"/>
        <end position="612"/>
    </location>
</feature>
<dbReference type="Proteomes" id="UP000295509">
    <property type="component" value="Unassembled WGS sequence"/>
</dbReference>
<evidence type="ECO:0000313" key="7">
    <source>
        <dbReference type="Proteomes" id="UP000295509"/>
    </source>
</evidence>
<dbReference type="Gene3D" id="2.60.40.1180">
    <property type="entry name" value="Golgi alpha-mannosidase II"/>
    <property type="match status" value="1"/>
</dbReference>
<gene>
    <name evidence="6" type="ORF">BX592_10225</name>
</gene>
<comment type="caution">
    <text evidence="6">The sequence shown here is derived from an EMBL/GenBank/DDBJ whole genome shotgun (WGS) entry which is preliminary data.</text>
</comment>
<organism evidence="6 7">
    <name type="scientific">Paraburkholderia rhizosphaerae</name>
    <dbReference type="NCBI Taxonomy" id="480658"/>
    <lineage>
        <taxon>Bacteria</taxon>
        <taxon>Pseudomonadati</taxon>
        <taxon>Pseudomonadota</taxon>
        <taxon>Betaproteobacteria</taxon>
        <taxon>Burkholderiales</taxon>
        <taxon>Burkholderiaceae</taxon>
        <taxon>Paraburkholderia</taxon>
    </lineage>
</organism>
<dbReference type="EMBL" id="SORE01000002">
    <property type="protein sequence ID" value="TDY53879.1"/>
    <property type="molecule type" value="Genomic_DNA"/>
</dbReference>
<sequence length="754" mass="84397">MSHVLPDRLLPGSPYPLGARWDGLGVNFAVFSANAQTIELCLFEPSGRKELKRYALPECTDEVWHGYLPYAHPGTVYAFRAHGPYQPQHGHRFNPHKLLLDPYARKLIGQFRWSDALFSYRVHSNKVDLSIDRRDSAPAMPKCVVVDEAFDWTHDSRPNVSWGDTVIYETHVRGASMLRNDLRPPERGTFSALASPEFIDHLLRLGVTAVELLPVHAFLNDRFLVERGLRNYWGYNTAAFFAPEPSYLASHRLDEMRIAVRQLHAAGIEVILDVVYNHTCEGSETGPTVSWRGLDNASYYRLVPGDERHHINDTGCGNTLNTTHPRVLQMVMDSLRYWSTAFNVDGFRFDLGVTLGREASGFDPGSGLFDAIRQDPVLSQRKLISEPWDIGPGGYQLGNHPPGFGEWNDRFRDCVRRFWRGDAGLRPDLAARLTGSSDLFNRRFRKPTASINYVASHDGFTLADLVSYEHKHNEINGEHNNDGHNENYSSNWGVEGPVGPLGAPADDEHTDQTNGEPVGGAPVTAERITIDAAAVAAIEDTRRRVARSMIGTLFIALGTPMLLAGDEAWRTQSGNNNAYCQDNAISWIDWERTTTPQAQQMTAFVTRMIALRKQHPLLRETRFLVGDREVLPGLYDVGWFDERGEPLSIEAWQDPEGRAFTLRRAGPGLTGETEVLLMMLNGSGDALRFIPPSPHLEWHMLVDSADPDAPPRPLAAADLEVAAHALVVLAARPADDDAEWQVHRTAVDRRTRDF</sequence>
<comment type="similarity">
    <text evidence="1">Belongs to the glycosyl hydrolase 13 family.</text>
</comment>
<evidence type="ECO:0000256" key="3">
    <source>
        <dbReference type="ARBA" id="ARBA00023295"/>
    </source>
</evidence>
<dbReference type="SMART" id="SM00642">
    <property type="entry name" value="Aamy"/>
    <property type="match status" value="1"/>
</dbReference>
<dbReference type="Gene3D" id="3.20.20.80">
    <property type="entry name" value="Glycosidases"/>
    <property type="match status" value="1"/>
</dbReference>
<dbReference type="InterPro" id="IPR014756">
    <property type="entry name" value="Ig_E-set"/>
</dbReference>
<dbReference type="PANTHER" id="PTHR43002">
    <property type="entry name" value="GLYCOGEN DEBRANCHING ENZYME"/>
    <property type="match status" value="1"/>
</dbReference>
<dbReference type="InterPro" id="IPR011837">
    <property type="entry name" value="Glycogen_debranch_GlgX"/>
</dbReference>
<dbReference type="SUPFAM" id="SSF51445">
    <property type="entry name" value="(Trans)glycosidases"/>
    <property type="match status" value="1"/>
</dbReference>
<dbReference type="NCBIfam" id="TIGR02100">
    <property type="entry name" value="glgX_debranch"/>
    <property type="match status" value="1"/>
</dbReference>
<accession>A0A4V3HFL7</accession>